<feature type="transmembrane region" description="Helical" evidence="7">
    <location>
        <begin position="307"/>
        <end position="329"/>
    </location>
</feature>
<dbReference type="PANTHER" id="PTHR43744">
    <property type="entry name" value="ABC TRANSPORTER PERMEASE PROTEIN MG189-RELATED-RELATED"/>
    <property type="match status" value="1"/>
</dbReference>
<proteinExistence type="inferred from homology"/>
<evidence type="ECO:0000256" key="6">
    <source>
        <dbReference type="ARBA" id="ARBA00023136"/>
    </source>
</evidence>
<dbReference type="Proteomes" id="UP000295217">
    <property type="component" value="Unassembled WGS sequence"/>
</dbReference>
<keyword evidence="5 7" id="KW-1133">Transmembrane helix</keyword>
<dbReference type="GO" id="GO:0055085">
    <property type="term" value="P:transmembrane transport"/>
    <property type="evidence" value="ECO:0007669"/>
    <property type="project" value="InterPro"/>
</dbReference>
<dbReference type="Gene3D" id="1.10.3720.10">
    <property type="entry name" value="MetI-like"/>
    <property type="match status" value="1"/>
</dbReference>
<name>A0A4R5ANM5_9ACTN</name>
<feature type="transmembrane region" description="Helical" evidence="7">
    <location>
        <begin position="20"/>
        <end position="41"/>
    </location>
</feature>
<keyword evidence="4 7" id="KW-0812">Transmembrane</keyword>
<evidence type="ECO:0000256" key="5">
    <source>
        <dbReference type="ARBA" id="ARBA00022989"/>
    </source>
</evidence>
<evidence type="ECO:0000256" key="3">
    <source>
        <dbReference type="ARBA" id="ARBA00022475"/>
    </source>
</evidence>
<dbReference type="InterPro" id="IPR000515">
    <property type="entry name" value="MetI-like"/>
</dbReference>
<feature type="transmembrane region" description="Helical" evidence="7">
    <location>
        <begin position="223"/>
        <end position="244"/>
    </location>
</feature>
<gene>
    <name evidence="9" type="ORF">E1262_01885</name>
</gene>
<dbReference type="OrthoDB" id="2063054at2"/>
<evidence type="ECO:0000313" key="9">
    <source>
        <dbReference type="EMBL" id="TDD72634.1"/>
    </source>
</evidence>
<protein>
    <submittedName>
        <fullName evidence="9">Carbohydrate ABC transporter permease</fullName>
    </submittedName>
</protein>
<feature type="transmembrane region" description="Helical" evidence="7">
    <location>
        <begin position="88"/>
        <end position="116"/>
    </location>
</feature>
<keyword evidence="6 7" id="KW-0472">Membrane</keyword>
<accession>A0A4R5ANM5</accession>
<dbReference type="PROSITE" id="PS50928">
    <property type="entry name" value="ABC_TM1"/>
    <property type="match status" value="1"/>
</dbReference>
<reference evidence="9 10" key="1">
    <citation type="submission" date="2019-02" db="EMBL/GenBank/DDBJ databases">
        <title>Draft genome sequences of novel Actinobacteria.</title>
        <authorList>
            <person name="Sahin N."/>
            <person name="Ay H."/>
            <person name="Saygin H."/>
        </authorList>
    </citation>
    <scope>NUCLEOTIDE SEQUENCE [LARGE SCALE GENOMIC DNA]</scope>
    <source>
        <strain evidence="9 10">8K307</strain>
    </source>
</reference>
<comment type="caution">
    <text evidence="9">The sequence shown here is derived from an EMBL/GenBank/DDBJ whole genome shotgun (WGS) entry which is preliminary data.</text>
</comment>
<feature type="domain" description="ABC transmembrane type-1" evidence="8">
    <location>
        <begin position="92"/>
        <end position="325"/>
    </location>
</feature>
<comment type="subcellular location">
    <subcellularLocation>
        <location evidence="1 7">Cell membrane</location>
        <topology evidence="1 7">Multi-pass membrane protein</topology>
    </subcellularLocation>
</comment>
<dbReference type="Pfam" id="PF00528">
    <property type="entry name" value="BPD_transp_1"/>
    <property type="match status" value="1"/>
</dbReference>
<evidence type="ECO:0000256" key="2">
    <source>
        <dbReference type="ARBA" id="ARBA00022448"/>
    </source>
</evidence>
<evidence type="ECO:0000256" key="1">
    <source>
        <dbReference type="ARBA" id="ARBA00004651"/>
    </source>
</evidence>
<keyword evidence="2 7" id="KW-0813">Transport</keyword>
<dbReference type="AlphaFoldDB" id="A0A4R5ANM5"/>
<keyword evidence="3" id="KW-1003">Cell membrane</keyword>
<dbReference type="InterPro" id="IPR035906">
    <property type="entry name" value="MetI-like_sf"/>
</dbReference>
<feature type="transmembrane region" description="Helical" evidence="7">
    <location>
        <begin position="182"/>
        <end position="202"/>
    </location>
</feature>
<feature type="transmembrane region" description="Helical" evidence="7">
    <location>
        <begin position="128"/>
        <end position="150"/>
    </location>
</feature>
<organism evidence="9 10">
    <name type="scientific">Jiangella aurantiaca</name>
    <dbReference type="NCBI Taxonomy" id="2530373"/>
    <lineage>
        <taxon>Bacteria</taxon>
        <taxon>Bacillati</taxon>
        <taxon>Actinomycetota</taxon>
        <taxon>Actinomycetes</taxon>
        <taxon>Jiangellales</taxon>
        <taxon>Jiangellaceae</taxon>
        <taxon>Jiangella</taxon>
    </lineage>
</organism>
<dbReference type="EMBL" id="SMLB01000002">
    <property type="protein sequence ID" value="TDD72634.1"/>
    <property type="molecule type" value="Genomic_DNA"/>
</dbReference>
<keyword evidence="10" id="KW-1185">Reference proteome</keyword>
<dbReference type="PANTHER" id="PTHR43744:SF12">
    <property type="entry name" value="ABC TRANSPORTER PERMEASE PROTEIN MG189-RELATED"/>
    <property type="match status" value="1"/>
</dbReference>
<evidence type="ECO:0000259" key="8">
    <source>
        <dbReference type="PROSITE" id="PS50928"/>
    </source>
</evidence>
<dbReference type="CDD" id="cd06261">
    <property type="entry name" value="TM_PBP2"/>
    <property type="match status" value="1"/>
</dbReference>
<sequence>MAALLPKVGMRQPKLRLSRAAIAAFLGLGVLLHLLPFYYIVSTSLKPGAEVVSTPPTFIPSAITLDAWKLVLQIGDNAEIVQLVQEPFWVYFVNSAFITLLAVGLGLPVTALAAYANSKLQSGRSARLSFLFFIGTMMVPFVVTLVPMYLLTLNFPFTLPDAPTIPGTDSEFPTLRLWDTPWAVILPAIFVPFNFLLFKGFFDTIPDSVINAARVDGGSELNIFRRIVMPMAVPVFAVTAYMSFGSVWDNFLWQLVTLQSPDKVTMSVATYQLIDRLSTKGTTGGGAAAQAEGMSDLLNSGLTWNGMMVLAILQSIPIFIAFLVCREYLLRGIKIRGLK</sequence>
<evidence type="ECO:0000313" key="10">
    <source>
        <dbReference type="Proteomes" id="UP000295217"/>
    </source>
</evidence>
<evidence type="ECO:0000256" key="4">
    <source>
        <dbReference type="ARBA" id="ARBA00022692"/>
    </source>
</evidence>
<dbReference type="SUPFAM" id="SSF161098">
    <property type="entry name" value="MetI-like"/>
    <property type="match status" value="1"/>
</dbReference>
<evidence type="ECO:0000256" key="7">
    <source>
        <dbReference type="RuleBase" id="RU363032"/>
    </source>
</evidence>
<dbReference type="RefSeq" id="WP_132101350.1">
    <property type="nucleotide sequence ID" value="NZ_SMLB01000002.1"/>
</dbReference>
<comment type="similarity">
    <text evidence="7">Belongs to the binding-protein-dependent transport system permease family.</text>
</comment>
<dbReference type="GO" id="GO:0005886">
    <property type="term" value="C:plasma membrane"/>
    <property type="evidence" value="ECO:0007669"/>
    <property type="project" value="UniProtKB-SubCell"/>
</dbReference>